<keyword evidence="5 10" id="KW-0479">Metal-binding</keyword>
<dbReference type="GO" id="GO:0005506">
    <property type="term" value="F:iron ion binding"/>
    <property type="evidence" value="ECO:0007669"/>
    <property type="project" value="InterPro"/>
</dbReference>
<dbReference type="InterPro" id="IPR002401">
    <property type="entry name" value="Cyt_P450_E_grp-I"/>
</dbReference>
<keyword evidence="4 10" id="KW-0349">Heme</keyword>
<evidence type="ECO:0000256" key="3">
    <source>
        <dbReference type="ARBA" id="ARBA00010617"/>
    </source>
</evidence>
<evidence type="ECO:0000256" key="10">
    <source>
        <dbReference type="PIRSR" id="PIRSR602401-1"/>
    </source>
</evidence>
<dbReference type="GO" id="GO:0020037">
    <property type="term" value="F:heme binding"/>
    <property type="evidence" value="ECO:0007669"/>
    <property type="project" value="InterPro"/>
</dbReference>
<protein>
    <submittedName>
        <fullName evidence="14">Cytochrome P450 2J5-like isoform X1</fullName>
    </submittedName>
</protein>
<dbReference type="InterPro" id="IPR001128">
    <property type="entry name" value="Cyt_P450"/>
</dbReference>
<dbReference type="FunFam" id="1.10.630.10:FF:000004">
    <property type="entry name" value="cytochrome P450 2D15 isoform X1"/>
    <property type="match status" value="1"/>
</dbReference>
<proteinExistence type="inferred from homology"/>
<organism evidence="13 14">
    <name type="scientific">Eublepharis macularius</name>
    <name type="common">Leopard gecko</name>
    <name type="synonym">Cyrtodactylus macularius</name>
    <dbReference type="NCBI Taxonomy" id="481883"/>
    <lineage>
        <taxon>Eukaryota</taxon>
        <taxon>Metazoa</taxon>
        <taxon>Chordata</taxon>
        <taxon>Craniata</taxon>
        <taxon>Vertebrata</taxon>
        <taxon>Euteleostomi</taxon>
        <taxon>Lepidosauria</taxon>
        <taxon>Squamata</taxon>
        <taxon>Bifurcata</taxon>
        <taxon>Gekkota</taxon>
        <taxon>Eublepharidae</taxon>
        <taxon>Eublepharinae</taxon>
        <taxon>Eublepharis</taxon>
    </lineage>
</organism>
<evidence type="ECO:0000256" key="8">
    <source>
        <dbReference type="ARBA" id="ARBA00023033"/>
    </source>
</evidence>
<evidence type="ECO:0000256" key="1">
    <source>
        <dbReference type="ARBA" id="ARBA00001971"/>
    </source>
</evidence>
<dbReference type="InterPro" id="IPR050182">
    <property type="entry name" value="Cytochrome_P450_fam2"/>
</dbReference>
<comment type="similarity">
    <text evidence="3 11">Belongs to the cytochrome P450 family.</text>
</comment>
<evidence type="ECO:0000313" key="13">
    <source>
        <dbReference type="Proteomes" id="UP001190640"/>
    </source>
</evidence>
<evidence type="ECO:0000256" key="9">
    <source>
        <dbReference type="ARBA" id="ARBA00023136"/>
    </source>
</evidence>
<dbReference type="Proteomes" id="UP001190640">
    <property type="component" value="Chromosome 6"/>
</dbReference>
<dbReference type="Gene3D" id="1.10.630.10">
    <property type="entry name" value="Cytochrome P450"/>
    <property type="match status" value="1"/>
</dbReference>
<evidence type="ECO:0000256" key="2">
    <source>
        <dbReference type="ARBA" id="ARBA00004370"/>
    </source>
</evidence>
<dbReference type="InterPro" id="IPR017972">
    <property type="entry name" value="Cyt_P450_CS"/>
</dbReference>
<dbReference type="PRINTS" id="PR00463">
    <property type="entry name" value="EP450I"/>
</dbReference>
<reference evidence="14" key="1">
    <citation type="submission" date="2025-08" db="UniProtKB">
        <authorList>
            <consortium name="RefSeq"/>
        </authorList>
    </citation>
    <scope>IDENTIFICATION</scope>
    <source>
        <tissue evidence="14">Blood</tissue>
    </source>
</reference>
<evidence type="ECO:0000256" key="4">
    <source>
        <dbReference type="ARBA" id="ARBA00022617"/>
    </source>
</evidence>
<dbReference type="GO" id="GO:0016020">
    <property type="term" value="C:membrane"/>
    <property type="evidence" value="ECO:0007669"/>
    <property type="project" value="UniProtKB-SubCell"/>
</dbReference>
<dbReference type="PANTHER" id="PTHR24300:SF134">
    <property type="entry name" value="CYTOCHROME P450, FAMILY 2, SUBFAMILY AB, POLYPEPTIDE 2-RELATED"/>
    <property type="match status" value="1"/>
</dbReference>
<comment type="subcellular location">
    <subcellularLocation>
        <location evidence="2">Membrane</location>
    </subcellularLocation>
</comment>
<keyword evidence="8 11" id="KW-0503">Monooxygenase</keyword>
<dbReference type="AlphaFoldDB" id="A0AA97JHZ3"/>
<dbReference type="GO" id="GO:0005737">
    <property type="term" value="C:cytoplasm"/>
    <property type="evidence" value="ECO:0007669"/>
    <property type="project" value="TreeGrafter"/>
</dbReference>
<dbReference type="GO" id="GO:0016712">
    <property type="term" value="F:oxidoreductase activity, acting on paired donors, with incorporation or reduction of molecular oxygen, reduced flavin or flavoprotein as one donor, and incorporation of one atom of oxygen"/>
    <property type="evidence" value="ECO:0007669"/>
    <property type="project" value="TreeGrafter"/>
</dbReference>
<dbReference type="GeneID" id="129332211"/>
<dbReference type="PANTHER" id="PTHR24300">
    <property type="entry name" value="CYTOCHROME P450 508A4-RELATED"/>
    <property type="match status" value="1"/>
</dbReference>
<evidence type="ECO:0000256" key="11">
    <source>
        <dbReference type="RuleBase" id="RU000461"/>
    </source>
</evidence>
<dbReference type="GO" id="GO:0006805">
    <property type="term" value="P:xenobiotic metabolic process"/>
    <property type="evidence" value="ECO:0007669"/>
    <property type="project" value="TreeGrafter"/>
</dbReference>
<feature type="binding site" description="axial binding residue" evidence="10">
    <location>
        <position position="435"/>
    </location>
    <ligand>
        <name>heme</name>
        <dbReference type="ChEBI" id="CHEBI:30413"/>
    </ligand>
    <ligandPart>
        <name>Fe</name>
        <dbReference type="ChEBI" id="CHEBI:18248"/>
    </ligandPart>
</feature>
<accession>A0AA97JHZ3</accession>
<keyword evidence="12" id="KW-0732">Signal</keyword>
<evidence type="ECO:0000256" key="12">
    <source>
        <dbReference type="SAM" id="SignalP"/>
    </source>
</evidence>
<dbReference type="RefSeq" id="XP_054839125.1">
    <property type="nucleotide sequence ID" value="XM_054983150.1"/>
</dbReference>
<dbReference type="PRINTS" id="PR00385">
    <property type="entry name" value="P450"/>
</dbReference>
<feature type="signal peptide" evidence="12">
    <location>
        <begin position="1"/>
        <end position="25"/>
    </location>
</feature>
<evidence type="ECO:0000256" key="6">
    <source>
        <dbReference type="ARBA" id="ARBA00023002"/>
    </source>
</evidence>
<keyword evidence="13" id="KW-1185">Reference proteome</keyword>
<dbReference type="Pfam" id="PF00067">
    <property type="entry name" value="p450"/>
    <property type="match status" value="1"/>
</dbReference>
<feature type="chain" id="PRO_5041679156" evidence="12">
    <location>
        <begin position="26"/>
        <end position="493"/>
    </location>
</feature>
<evidence type="ECO:0000313" key="14">
    <source>
        <dbReference type="RefSeq" id="XP_054839125.1"/>
    </source>
</evidence>
<gene>
    <name evidence="14" type="primary">LOC129332211</name>
</gene>
<keyword evidence="7 10" id="KW-0408">Iron</keyword>
<keyword evidence="9" id="KW-0472">Membrane</keyword>
<sequence length="493" mass="55684">MWIRAVLIAVLVCLLILLFLKLLQSWKKYPPGPPMLLSAVKIVQCGFRIHPDILVETAKQYGSIFTIWGASQPLVILSGFEAVKEGLIKHSEIFSGRPVTPFYKAIAKEKGIVFSNGHTWKQQRKFGLVTLRKLGLGKKGVENQIQEEAQQLVETFARAKGQPIDPSIPIINSVSNVICALVFGHRYSVDDEEFLKLIKAIENGVKFGGTFFHLLYEVIPGIMKYISWPYKTVFGAADVVLSHARKETENHRKQPAQHDPRDFIDYYLLQMEKSKNDPTSTYDDENLAQCISDLFVAGTDTTSATLQWGLLLMMTHPDIQEKIQKEIEDAFGSSQLISYQDRKKAPYTFATIHEIQRFKCILLAGNPRETVQDVNILGSFIPKGTTIVPDVHSVCYDPKLWETPQKFNPNHFLDKDGQFVDREELLLFGAGARVCVGKEMAKIELFIFFTNLLRAFTFKLPEGVKEVNTEPVLGLTMPPHHYKLCAIARPSNS</sequence>
<evidence type="ECO:0000256" key="7">
    <source>
        <dbReference type="ARBA" id="ARBA00023004"/>
    </source>
</evidence>
<name>A0AA97JHZ3_EUBMA</name>
<dbReference type="SUPFAM" id="SSF48264">
    <property type="entry name" value="Cytochrome P450"/>
    <property type="match status" value="1"/>
</dbReference>
<dbReference type="PROSITE" id="PS00086">
    <property type="entry name" value="CYTOCHROME_P450"/>
    <property type="match status" value="1"/>
</dbReference>
<dbReference type="InterPro" id="IPR036396">
    <property type="entry name" value="Cyt_P450_sf"/>
</dbReference>
<keyword evidence="6 11" id="KW-0560">Oxidoreductase</keyword>
<evidence type="ECO:0000256" key="5">
    <source>
        <dbReference type="ARBA" id="ARBA00022723"/>
    </source>
</evidence>
<dbReference type="GO" id="GO:0006082">
    <property type="term" value="P:organic acid metabolic process"/>
    <property type="evidence" value="ECO:0007669"/>
    <property type="project" value="TreeGrafter"/>
</dbReference>
<comment type="cofactor">
    <cofactor evidence="1 10">
        <name>heme</name>
        <dbReference type="ChEBI" id="CHEBI:30413"/>
    </cofactor>
</comment>
<dbReference type="KEGG" id="emc:129332211"/>